<dbReference type="InterPro" id="IPR027417">
    <property type="entry name" value="P-loop_NTPase"/>
</dbReference>
<reference evidence="2" key="1">
    <citation type="journal article" date="2020" name="Stud. Mycol.">
        <title>101 Dothideomycetes genomes: a test case for predicting lifestyles and emergence of pathogens.</title>
        <authorList>
            <person name="Haridas S."/>
            <person name="Albert R."/>
            <person name="Binder M."/>
            <person name="Bloem J."/>
            <person name="Labutti K."/>
            <person name="Salamov A."/>
            <person name="Andreopoulos B."/>
            <person name="Baker S."/>
            <person name="Barry K."/>
            <person name="Bills G."/>
            <person name="Bluhm B."/>
            <person name="Cannon C."/>
            <person name="Castanera R."/>
            <person name="Culley D."/>
            <person name="Daum C."/>
            <person name="Ezra D."/>
            <person name="Gonzalez J."/>
            <person name="Henrissat B."/>
            <person name="Kuo A."/>
            <person name="Liang C."/>
            <person name="Lipzen A."/>
            <person name="Lutzoni F."/>
            <person name="Magnuson J."/>
            <person name="Mondo S."/>
            <person name="Nolan M."/>
            <person name="Ohm R."/>
            <person name="Pangilinan J."/>
            <person name="Park H.-J."/>
            <person name="Ramirez L."/>
            <person name="Alfaro M."/>
            <person name="Sun H."/>
            <person name="Tritt A."/>
            <person name="Yoshinaga Y."/>
            <person name="Zwiers L.-H."/>
            <person name="Turgeon B."/>
            <person name="Goodwin S."/>
            <person name="Spatafora J."/>
            <person name="Crous P."/>
            <person name="Grigoriev I."/>
        </authorList>
    </citation>
    <scope>NUCLEOTIDE SEQUENCE</scope>
    <source>
        <strain evidence="2">CBS 121167</strain>
    </source>
</reference>
<organism evidence="2 3">
    <name type="scientific">Aplosporella prunicola CBS 121167</name>
    <dbReference type="NCBI Taxonomy" id="1176127"/>
    <lineage>
        <taxon>Eukaryota</taxon>
        <taxon>Fungi</taxon>
        <taxon>Dikarya</taxon>
        <taxon>Ascomycota</taxon>
        <taxon>Pezizomycotina</taxon>
        <taxon>Dothideomycetes</taxon>
        <taxon>Dothideomycetes incertae sedis</taxon>
        <taxon>Botryosphaeriales</taxon>
        <taxon>Aplosporellaceae</taxon>
        <taxon>Aplosporella</taxon>
    </lineage>
</organism>
<proteinExistence type="predicted"/>
<dbReference type="InterPro" id="IPR041677">
    <property type="entry name" value="DNA2/NAM7_AAA_11"/>
</dbReference>
<dbReference type="Pfam" id="PF13086">
    <property type="entry name" value="AAA_11"/>
    <property type="match status" value="1"/>
</dbReference>
<dbReference type="AlphaFoldDB" id="A0A6A6AXE3"/>
<dbReference type="RefSeq" id="XP_033392350.1">
    <property type="nucleotide sequence ID" value="XM_033535254.1"/>
</dbReference>
<dbReference type="GeneID" id="54292748"/>
<gene>
    <name evidence="2" type="ORF">K452DRAFT_127674</name>
</gene>
<accession>A0A6A6AXE3</accession>
<dbReference type="EMBL" id="ML995515">
    <property type="protein sequence ID" value="KAF2136632.1"/>
    <property type="molecule type" value="Genomic_DNA"/>
</dbReference>
<sequence>MLQPMTEVILTWQPDQEKTAKTALCFVVEDMVNAGSADLVLVVKWKNVGYFREDSVPSTKYQEAKEYDVRLSVVDSGITYHRRMDAVHLVWDVERGHRILWPVLLKQDPYSLPTTNAFELAGVSEEDAAKALREYTTDFTSYLNKEQEQFLKGVLIMVAAFLIIEAAGGMGKTRIEIILSLMFASVGVVTIMTAPTNTAVDRICEEYAASFPKRPQPISVLASTTYDEDELLGKVTKRRDGNAATNEDSDTVMASLIDQFKRSDTKTRSLVPDNDLLTVSIHRAKNGLVQVLGQYNDKNGNPYGETVDMAKEFKHYLELAHNPDEKPHAEWDPEDRGKYRQCLRAVQADVLANTPVVVSTTVNAGSSMIRQNAGRNFKGLIHTIDEAPRDREADTYIP</sequence>
<evidence type="ECO:0000313" key="2">
    <source>
        <dbReference type="EMBL" id="KAF2136632.1"/>
    </source>
</evidence>
<feature type="domain" description="DNA2/NAM7 helicase helicase" evidence="1">
    <location>
        <begin position="143"/>
        <end position="398"/>
    </location>
</feature>
<dbReference type="Proteomes" id="UP000799438">
    <property type="component" value="Unassembled WGS sequence"/>
</dbReference>
<evidence type="ECO:0000259" key="1">
    <source>
        <dbReference type="Pfam" id="PF13086"/>
    </source>
</evidence>
<name>A0A6A6AXE3_9PEZI</name>
<evidence type="ECO:0000313" key="3">
    <source>
        <dbReference type="Proteomes" id="UP000799438"/>
    </source>
</evidence>
<dbReference type="GO" id="GO:0004386">
    <property type="term" value="F:helicase activity"/>
    <property type="evidence" value="ECO:0007669"/>
    <property type="project" value="InterPro"/>
</dbReference>
<dbReference type="Gene3D" id="3.40.50.300">
    <property type="entry name" value="P-loop containing nucleotide triphosphate hydrolases"/>
    <property type="match status" value="1"/>
</dbReference>
<dbReference type="SUPFAM" id="SSF52540">
    <property type="entry name" value="P-loop containing nucleoside triphosphate hydrolases"/>
    <property type="match status" value="1"/>
</dbReference>
<keyword evidence="3" id="KW-1185">Reference proteome</keyword>
<protein>
    <recommendedName>
        <fullName evidence="1">DNA2/NAM7 helicase helicase domain-containing protein</fullName>
    </recommendedName>
</protein>